<evidence type="ECO:0000256" key="1">
    <source>
        <dbReference type="SAM" id="Phobius"/>
    </source>
</evidence>
<feature type="transmembrane region" description="Helical" evidence="1">
    <location>
        <begin position="12"/>
        <end position="33"/>
    </location>
</feature>
<dbReference type="InterPro" id="IPR021719">
    <property type="entry name" value="Prot_inh_I78"/>
</dbReference>
<name>A0A1B2EI23_9HYPH</name>
<protein>
    <recommendedName>
        <fullName evidence="3">Peptidase inhibitor I78 family protein</fullName>
    </recommendedName>
</protein>
<reference evidence="2" key="1">
    <citation type="submission" date="2016-07" db="EMBL/GenBank/DDBJ databases">
        <title>Microvirga ossetica sp. nov. a new species of rhizobia isolated from root nodules of the legume species Vicia alpestris Steven originated from North Ossetia region in the Caucasus.</title>
        <authorList>
            <person name="Safronova V.I."/>
            <person name="Kuznetsova I.G."/>
            <person name="Sazanova A.L."/>
            <person name="Belimov A."/>
            <person name="Andronov E."/>
            <person name="Osledkin Y.S."/>
            <person name="Onishchuk O.P."/>
            <person name="Kurchak O.N."/>
            <person name="Shaposhnikov A.I."/>
            <person name="Willems A."/>
            <person name="Tikhonovich I.A."/>
        </authorList>
    </citation>
    <scope>NUCLEOTIDE SEQUENCE [LARGE SCALE GENOMIC DNA]</scope>
    <source>
        <strain evidence="2">V5/3M</strain>
    </source>
</reference>
<accession>A0A1B2EI23</accession>
<evidence type="ECO:0008006" key="3">
    <source>
        <dbReference type="Google" id="ProtNLM"/>
    </source>
</evidence>
<dbReference type="Pfam" id="PF11720">
    <property type="entry name" value="Inhibitor_I78"/>
    <property type="match status" value="1"/>
</dbReference>
<dbReference type="PANTHER" id="PTHR39600:SF1">
    <property type="entry name" value="PEPTIDASE INHIBITOR I78 FAMILY PROTEIN"/>
    <property type="match status" value="1"/>
</dbReference>
<dbReference type="KEGG" id="moc:BB934_16505"/>
<dbReference type="Gene3D" id="3.30.10.10">
    <property type="entry name" value="Trypsin Inhibitor V, subunit A"/>
    <property type="match status" value="1"/>
</dbReference>
<dbReference type="PANTHER" id="PTHR39600">
    <property type="entry name" value="PEPTIDASE INHIBITOR I78 FAMILY PROTEIN"/>
    <property type="match status" value="1"/>
</dbReference>
<keyword evidence="1" id="KW-0472">Membrane</keyword>
<keyword evidence="1" id="KW-1133">Transmembrane helix</keyword>
<organism evidence="2">
    <name type="scientific">Microvirga ossetica</name>
    <dbReference type="NCBI Taxonomy" id="1882682"/>
    <lineage>
        <taxon>Bacteria</taxon>
        <taxon>Pseudomonadati</taxon>
        <taxon>Pseudomonadota</taxon>
        <taxon>Alphaproteobacteria</taxon>
        <taxon>Hyphomicrobiales</taxon>
        <taxon>Methylobacteriaceae</taxon>
        <taxon>Microvirga</taxon>
    </lineage>
</organism>
<sequence length="114" mass="12266">MEPEQERVVQVRYALILACRLPGLMALALPLVVPGYGFAQPATDPTPARCVAGQTQSIVGQPYSMELADKARQAAEAREVRKIEPGGAYTMELSPDRLNIEVDRAGIVTGVRCG</sequence>
<gene>
    <name evidence="2" type="ORF">BB934_16505</name>
</gene>
<keyword evidence="1" id="KW-0812">Transmembrane</keyword>
<dbReference type="EMBL" id="CP016616">
    <property type="protein sequence ID" value="ANY79630.1"/>
    <property type="molecule type" value="Genomic_DNA"/>
</dbReference>
<dbReference type="AlphaFoldDB" id="A0A1B2EI23"/>
<proteinExistence type="predicted"/>
<evidence type="ECO:0000313" key="2">
    <source>
        <dbReference type="EMBL" id="ANY79630.1"/>
    </source>
</evidence>